<dbReference type="PANTHER" id="PTHR43163">
    <property type="entry name" value="DIPEPTIDE TRANSPORT SYSTEM PERMEASE PROTEIN DPPB-RELATED"/>
    <property type="match status" value="1"/>
</dbReference>
<accession>A0A1B1BP50</accession>
<feature type="domain" description="ABC transmembrane type-1" evidence="8">
    <location>
        <begin position="101"/>
        <end position="327"/>
    </location>
</feature>
<feature type="transmembrane region" description="Helical" evidence="7">
    <location>
        <begin position="107"/>
        <end position="128"/>
    </location>
</feature>
<keyword evidence="2 7" id="KW-0813">Transport</keyword>
<dbReference type="Pfam" id="PF19300">
    <property type="entry name" value="BPD_transp_1_N"/>
    <property type="match status" value="1"/>
</dbReference>
<keyword evidence="4 7" id="KW-0812">Transmembrane</keyword>
<reference evidence="9 10" key="1">
    <citation type="submission" date="2016-06" db="EMBL/GenBank/DDBJ databases">
        <title>Genome sequencing of Cryobacterium arcticum PAMC 27867.</title>
        <authorList>
            <person name="Lee J."/>
            <person name="Kim O.-S."/>
        </authorList>
    </citation>
    <scope>NUCLEOTIDE SEQUENCE [LARGE SCALE GENOMIC DNA]</scope>
    <source>
        <strain evidence="9 10">PAMC 27867</strain>
    </source>
</reference>
<dbReference type="Pfam" id="PF00528">
    <property type="entry name" value="BPD_transp_1"/>
    <property type="match status" value="1"/>
</dbReference>
<gene>
    <name evidence="9" type="ORF">PA27867_3499</name>
</gene>
<comment type="similarity">
    <text evidence="7">Belongs to the binding-protein-dependent transport system permease family.</text>
</comment>
<dbReference type="STRING" id="670052.PA27867_3499"/>
<dbReference type="InterPro" id="IPR035906">
    <property type="entry name" value="MetI-like_sf"/>
</dbReference>
<evidence type="ECO:0000313" key="9">
    <source>
        <dbReference type="EMBL" id="ANP74422.1"/>
    </source>
</evidence>
<dbReference type="AlphaFoldDB" id="A0A1B1BP50"/>
<evidence type="ECO:0000313" key="10">
    <source>
        <dbReference type="Proteomes" id="UP000092582"/>
    </source>
</evidence>
<comment type="subcellular location">
    <subcellularLocation>
        <location evidence="1 7">Cell membrane</location>
        <topology evidence="1 7">Multi-pass membrane protein</topology>
    </subcellularLocation>
</comment>
<dbReference type="Gene3D" id="1.10.3720.10">
    <property type="entry name" value="MetI-like"/>
    <property type="match status" value="1"/>
</dbReference>
<dbReference type="GO" id="GO:0005886">
    <property type="term" value="C:plasma membrane"/>
    <property type="evidence" value="ECO:0007669"/>
    <property type="project" value="UniProtKB-SubCell"/>
</dbReference>
<protein>
    <submittedName>
        <fullName evidence="9">Peptide ABC transporter</fullName>
    </submittedName>
</protein>
<feature type="transmembrane region" description="Helical" evidence="7">
    <location>
        <begin position="308"/>
        <end position="329"/>
    </location>
</feature>
<evidence type="ECO:0000256" key="3">
    <source>
        <dbReference type="ARBA" id="ARBA00022475"/>
    </source>
</evidence>
<dbReference type="RefSeq" id="WP_167550865.1">
    <property type="nucleotide sequence ID" value="NZ_CP016282.1"/>
</dbReference>
<organism evidence="9 10">
    <name type="scientific">Cryobacterium arcticum</name>
    <dbReference type="NCBI Taxonomy" id="670052"/>
    <lineage>
        <taxon>Bacteria</taxon>
        <taxon>Bacillati</taxon>
        <taxon>Actinomycetota</taxon>
        <taxon>Actinomycetes</taxon>
        <taxon>Micrococcales</taxon>
        <taxon>Microbacteriaceae</taxon>
        <taxon>Cryobacterium</taxon>
    </lineage>
</organism>
<evidence type="ECO:0000256" key="6">
    <source>
        <dbReference type="ARBA" id="ARBA00023136"/>
    </source>
</evidence>
<evidence type="ECO:0000256" key="4">
    <source>
        <dbReference type="ARBA" id="ARBA00022692"/>
    </source>
</evidence>
<evidence type="ECO:0000256" key="1">
    <source>
        <dbReference type="ARBA" id="ARBA00004651"/>
    </source>
</evidence>
<dbReference type="EMBL" id="CP016282">
    <property type="protein sequence ID" value="ANP74422.1"/>
    <property type="molecule type" value="Genomic_DNA"/>
</dbReference>
<dbReference type="InterPro" id="IPR045621">
    <property type="entry name" value="BPD_transp_1_N"/>
</dbReference>
<dbReference type="PANTHER" id="PTHR43163:SF6">
    <property type="entry name" value="DIPEPTIDE TRANSPORT SYSTEM PERMEASE PROTEIN DPPB-RELATED"/>
    <property type="match status" value="1"/>
</dbReference>
<evidence type="ECO:0000256" key="5">
    <source>
        <dbReference type="ARBA" id="ARBA00022989"/>
    </source>
</evidence>
<dbReference type="Proteomes" id="UP000092582">
    <property type="component" value="Chromosome 1"/>
</dbReference>
<feature type="transmembrane region" description="Helical" evidence="7">
    <location>
        <begin position="266"/>
        <end position="288"/>
    </location>
</feature>
<feature type="transmembrane region" description="Helical" evidence="7">
    <location>
        <begin position="12"/>
        <end position="33"/>
    </location>
</feature>
<evidence type="ECO:0000256" key="2">
    <source>
        <dbReference type="ARBA" id="ARBA00022448"/>
    </source>
</evidence>
<keyword evidence="3" id="KW-1003">Cell membrane</keyword>
<sequence length="346" mass="37280">MPEFLARQRWWFTRLLMLPVHLLVFTIITFLLLRMVPGDPVIGVLGANYTDEAYLAMQKSLGLDGTVWQQLGNYVANLAQLNLGQSISTGEPVIVSLMDRLPGTLELAVQGLLLTIIVSVLLSHLAVFHPRNILAKAVLVYSRAAGALPEFVLAIVALFVFYAVLHWAPAPLGRLDTGLPQQTRITGFPFLDTIIQGYWVGTFSMAQHLVLPLIVMVIAQSAVVIKLLVSGLQGAISDPATSFRITTGSGRTATTLSIYRRAAPAVVTLVGQMFGYLVGGTIVIESLFGFAGVGSLAVKAVITTDYPAIQGFLLVIAAITLIVYMLVDLTVMIIDPRRRPGAVGSN</sequence>
<dbReference type="InterPro" id="IPR000515">
    <property type="entry name" value="MetI-like"/>
</dbReference>
<keyword evidence="6 7" id="KW-0472">Membrane</keyword>
<feature type="transmembrane region" description="Helical" evidence="7">
    <location>
        <begin position="140"/>
        <end position="165"/>
    </location>
</feature>
<evidence type="ECO:0000259" key="8">
    <source>
        <dbReference type="PROSITE" id="PS50928"/>
    </source>
</evidence>
<keyword evidence="10" id="KW-1185">Reference proteome</keyword>
<evidence type="ECO:0000256" key="7">
    <source>
        <dbReference type="RuleBase" id="RU363032"/>
    </source>
</evidence>
<proteinExistence type="inferred from homology"/>
<dbReference type="GO" id="GO:0071916">
    <property type="term" value="F:dipeptide transmembrane transporter activity"/>
    <property type="evidence" value="ECO:0007669"/>
    <property type="project" value="TreeGrafter"/>
</dbReference>
<feature type="transmembrane region" description="Helical" evidence="7">
    <location>
        <begin position="209"/>
        <end position="229"/>
    </location>
</feature>
<name>A0A1B1BP50_9MICO</name>
<dbReference type="PROSITE" id="PS50928">
    <property type="entry name" value="ABC_TM1"/>
    <property type="match status" value="1"/>
</dbReference>
<keyword evidence="5 7" id="KW-1133">Transmembrane helix</keyword>
<dbReference type="KEGG" id="cart:PA27867_3499"/>